<dbReference type="EMBL" id="UYRS01003172">
    <property type="protein sequence ID" value="VDK26213.1"/>
    <property type="molecule type" value="Genomic_DNA"/>
</dbReference>
<dbReference type="STRING" id="60517.A0A0R3VZF7"/>
<evidence type="ECO:0000313" key="3">
    <source>
        <dbReference type="Proteomes" id="UP000282613"/>
    </source>
</evidence>
<protein>
    <submittedName>
        <fullName evidence="4">G_PROTEIN_RECEP_F1_2 domain-containing protein</fullName>
    </submittedName>
</protein>
<name>A0A0R3VZF7_TAEAS</name>
<dbReference type="WBParaSite" id="TASK_0000280101-mRNA-1">
    <property type="protein sequence ID" value="TASK_0000280101-mRNA-1"/>
    <property type="gene ID" value="TASK_0000280101"/>
</dbReference>
<reference evidence="4" key="1">
    <citation type="submission" date="2017-02" db="UniProtKB">
        <authorList>
            <consortium name="WormBaseParasite"/>
        </authorList>
    </citation>
    <scope>IDENTIFICATION</scope>
</reference>
<dbReference type="OrthoDB" id="6236169at2759"/>
<keyword evidence="1" id="KW-0732">Signal</keyword>
<accession>A0A0R3VZF7</accession>
<sequence length="115" mass="12813">MVPVAILIFLAIIDICSAKREVVAGDRNLLNIYTLASDPVCSSDMEYFNFSHSVAAAVYYVRSLMPTNSEMLFLAVLGHIWVPGCSMHEASRASALYDVLQNLQVRCDRLRQPFA</sequence>
<proteinExistence type="predicted"/>
<reference evidence="2 3" key="2">
    <citation type="submission" date="2018-11" db="EMBL/GenBank/DDBJ databases">
        <authorList>
            <consortium name="Pathogen Informatics"/>
        </authorList>
    </citation>
    <scope>NUCLEOTIDE SEQUENCE [LARGE SCALE GENOMIC DNA]</scope>
</reference>
<evidence type="ECO:0000313" key="2">
    <source>
        <dbReference type="EMBL" id="VDK26213.1"/>
    </source>
</evidence>
<feature type="chain" id="PRO_5043132487" evidence="1">
    <location>
        <begin position="19"/>
        <end position="115"/>
    </location>
</feature>
<dbReference type="Proteomes" id="UP000282613">
    <property type="component" value="Unassembled WGS sequence"/>
</dbReference>
<feature type="signal peptide" evidence="1">
    <location>
        <begin position="1"/>
        <end position="18"/>
    </location>
</feature>
<dbReference type="AlphaFoldDB" id="A0A0R3VZF7"/>
<gene>
    <name evidence="2" type="ORF">TASK_LOCUS2802</name>
</gene>
<keyword evidence="3" id="KW-1185">Reference proteome</keyword>
<evidence type="ECO:0000256" key="1">
    <source>
        <dbReference type="SAM" id="SignalP"/>
    </source>
</evidence>
<organism evidence="4">
    <name type="scientific">Taenia asiatica</name>
    <name type="common">Asian tapeworm</name>
    <dbReference type="NCBI Taxonomy" id="60517"/>
    <lineage>
        <taxon>Eukaryota</taxon>
        <taxon>Metazoa</taxon>
        <taxon>Spiralia</taxon>
        <taxon>Lophotrochozoa</taxon>
        <taxon>Platyhelminthes</taxon>
        <taxon>Cestoda</taxon>
        <taxon>Eucestoda</taxon>
        <taxon>Cyclophyllidea</taxon>
        <taxon>Taeniidae</taxon>
        <taxon>Taenia</taxon>
    </lineage>
</organism>
<evidence type="ECO:0000313" key="4">
    <source>
        <dbReference type="WBParaSite" id="TASK_0000280101-mRNA-1"/>
    </source>
</evidence>